<dbReference type="RefSeq" id="WP_033092955.1">
    <property type="nucleotide sequence ID" value="NZ_JQED01000008.1"/>
</dbReference>
<protein>
    <submittedName>
        <fullName evidence="3">Peptidase S41</fullName>
    </submittedName>
</protein>
<proteinExistence type="predicted"/>
<dbReference type="SMART" id="SM00245">
    <property type="entry name" value="TSPc"/>
    <property type="match status" value="1"/>
</dbReference>
<dbReference type="GO" id="GO:0006508">
    <property type="term" value="P:proteolysis"/>
    <property type="evidence" value="ECO:0007669"/>
    <property type="project" value="InterPro"/>
</dbReference>
<dbReference type="InterPro" id="IPR005151">
    <property type="entry name" value="Tail-specific_protease"/>
</dbReference>
<dbReference type="Pfam" id="PF03572">
    <property type="entry name" value="Peptidase_S41"/>
    <property type="match status" value="1"/>
</dbReference>
<sequence precursor="true">MKVRNVIIGGYFIILSSLAHADISSVDKHSILNALTTNIKSQYVEIKKIDKISSALATFKVSPAFSNSQSEEQFASLLTAELQKIDKHFAVQWQNSNAKPDQQTRYEPWFAKLSRKNSGFNRVEILDGNIGYVDFWGFDALSENSRKVAEGVMGFVSNVDALIFDLRNNGGGSAEMVQLISSYFLKPNTHLNSIYWRTTDTTREFRTFDKVNGSVSLTTPIYILTSRDTFSAAEEFAYNLKHLNRASLVGETTKGGANPWQFYELGNGFRASIPIAKAINPNTKTNWESVGVKPHIETSRENALDVAYQMALKNVKNSIIDEYQVKEISDKLQELSSKKQG</sequence>
<gene>
    <name evidence="3" type="ORF">ND2E_2158</name>
</gene>
<accession>A0A099KU16</accession>
<dbReference type="PANTHER" id="PTHR11261:SF3">
    <property type="entry name" value="RETINOL-BINDING PROTEIN 3"/>
    <property type="match status" value="1"/>
</dbReference>
<name>A0A099KU16_COLPS</name>
<evidence type="ECO:0000313" key="4">
    <source>
        <dbReference type="Proteomes" id="UP000029843"/>
    </source>
</evidence>
<comment type="caution">
    <text evidence="3">The sequence shown here is derived from an EMBL/GenBank/DDBJ whole genome shotgun (WGS) entry which is preliminary data.</text>
</comment>
<dbReference type="PATRIC" id="fig|28229.4.peg.1186"/>
<reference evidence="3 4" key="1">
    <citation type="submission" date="2014-08" db="EMBL/GenBank/DDBJ databases">
        <title>Genomic and Phenotypic Diversity of Colwellia psychrerythraea strains from Disparate Marine Basins.</title>
        <authorList>
            <person name="Techtmann S.M."/>
            <person name="Stelling S.C."/>
            <person name="Utturkar S.M."/>
            <person name="Alshibli N."/>
            <person name="Harris A."/>
            <person name="Brown S.D."/>
            <person name="Hazen T.C."/>
        </authorList>
    </citation>
    <scope>NUCLEOTIDE SEQUENCE [LARGE SCALE GENOMIC DNA]</scope>
    <source>
        <strain evidence="3 4">ND2E</strain>
    </source>
</reference>
<dbReference type="Gene3D" id="3.30.750.44">
    <property type="match status" value="1"/>
</dbReference>
<evidence type="ECO:0000313" key="3">
    <source>
        <dbReference type="EMBL" id="KGJ93665.1"/>
    </source>
</evidence>
<feature type="chain" id="PRO_5001948946" evidence="1">
    <location>
        <begin position="22"/>
        <end position="341"/>
    </location>
</feature>
<dbReference type="Proteomes" id="UP000029843">
    <property type="component" value="Unassembled WGS sequence"/>
</dbReference>
<dbReference type="EMBL" id="JQED01000008">
    <property type="protein sequence ID" value="KGJ93665.1"/>
    <property type="molecule type" value="Genomic_DNA"/>
</dbReference>
<dbReference type="SUPFAM" id="SSF52096">
    <property type="entry name" value="ClpP/crotonase"/>
    <property type="match status" value="1"/>
</dbReference>
<keyword evidence="1" id="KW-0732">Signal</keyword>
<evidence type="ECO:0000259" key="2">
    <source>
        <dbReference type="SMART" id="SM00245"/>
    </source>
</evidence>
<dbReference type="InterPro" id="IPR029045">
    <property type="entry name" value="ClpP/crotonase-like_dom_sf"/>
</dbReference>
<dbReference type="Gene3D" id="3.90.226.10">
    <property type="entry name" value="2-enoyl-CoA Hydratase, Chain A, domain 1"/>
    <property type="match status" value="1"/>
</dbReference>
<feature type="signal peptide" evidence="1">
    <location>
        <begin position="1"/>
        <end position="21"/>
    </location>
</feature>
<feature type="domain" description="Tail specific protease" evidence="2">
    <location>
        <begin position="106"/>
        <end position="299"/>
    </location>
</feature>
<organism evidence="3 4">
    <name type="scientific">Colwellia psychrerythraea</name>
    <name type="common">Vibrio psychroerythus</name>
    <dbReference type="NCBI Taxonomy" id="28229"/>
    <lineage>
        <taxon>Bacteria</taxon>
        <taxon>Pseudomonadati</taxon>
        <taxon>Pseudomonadota</taxon>
        <taxon>Gammaproteobacteria</taxon>
        <taxon>Alteromonadales</taxon>
        <taxon>Colwelliaceae</taxon>
        <taxon>Colwellia</taxon>
    </lineage>
</organism>
<dbReference type="PANTHER" id="PTHR11261">
    <property type="entry name" value="INTERPHOTORECEPTOR RETINOID-BINDING PROTEIN"/>
    <property type="match status" value="1"/>
</dbReference>
<dbReference type="AlphaFoldDB" id="A0A099KU16"/>
<dbReference type="GO" id="GO:0008236">
    <property type="term" value="F:serine-type peptidase activity"/>
    <property type="evidence" value="ECO:0007669"/>
    <property type="project" value="InterPro"/>
</dbReference>
<evidence type="ECO:0000256" key="1">
    <source>
        <dbReference type="SAM" id="SignalP"/>
    </source>
</evidence>
<dbReference type="CDD" id="cd07563">
    <property type="entry name" value="Peptidase_S41_IRBP"/>
    <property type="match status" value="1"/>
</dbReference>